<protein>
    <submittedName>
        <fullName evidence="3">PRC-barrel domain containing protein</fullName>
    </submittedName>
</protein>
<accession>A0A6P1BF65</accession>
<dbReference type="Proteomes" id="UP000468531">
    <property type="component" value="Unassembled WGS sequence"/>
</dbReference>
<reference evidence="3 4" key="1">
    <citation type="journal article" date="2020" name="Arch. Microbiol.">
        <title>Bradyrhizobium uaiense sp. nov., a new highly efficient cowpea symbiont.</title>
        <authorList>
            <person name="Cabral Michel D."/>
            <person name="Azarias Guimaraes A."/>
            <person name="Martins da Costa E."/>
            <person name="Soares de Carvalho T."/>
            <person name="Balsanelli E."/>
            <person name="Willems A."/>
            <person name="Maltempi de Souza E."/>
            <person name="de Souza Moreira F.M."/>
        </authorList>
    </citation>
    <scope>NUCLEOTIDE SEQUENCE [LARGE SCALE GENOMIC DNA]</scope>
    <source>
        <strain evidence="3 4">UFLA 03-164</strain>
    </source>
</reference>
<dbReference type="Pfam" id="PF05239">
    <property type="entry name" value="PRC"/>
    <property type="match status" value="1"/>
</dbReference>
<dbReference type="InterPro" id="IPR011033">
    <property type="entry name" value="PRC_barrel-like_sf"/>
</dbReference>
<dbReference type="EMBL" id="VKHP01000050">
    <property type="protein sequence ID" value="NEU97097.1"/>
    <property type="molecule type" value="Genomic_DNA"/>
</dbReference>
<dbReference type="Gene3D" id="2.30.30.240">
    <property type="entry name" value="PRC-barrel domain"/>
    <property type="match status" value="1"/>
</dbReference>
<keyword evidence="1" id="KW-0732">Signal</keyword>
<dbReference type="SUPFAM" id="SSF50346">
    <property type="entry name" value="PRC-barrel domain"/>
    <property type="match status" value="1"/>
</dbReference>
<comment type="caution">
    <text evidence="3">The sequence shown here is derived from an EMBL/GenBank/DDBJ whole genome shotgun (WGS) entry which is preliminary data.</text>
</comment>
<evidence type="ECO:0000256" key="1">
    <source>
        <dbReference type="SAM" id="SignalP"/>
    </source>
</evidence>
<dbReference type="InterPro" id="IPR027275">
    <property type="entry name" value="PRC-brl_dom"/>
</dbReference>
<feature type="chain" id="PRO_5026912015" evidence="1">
    <location>
        <begin position="23"/>
        <end position="129"/>
    </location>
</feature>
<keyword evidence="4" id="KW-1185">Reference proteome</keyword>
<feature type="domain" description="PRC-barrel" evidence="2">
    <location>
        <begin position="48"/>
        <end position="112"/>
    </location>
</feature>
<gene>
    <name evidence="3" type="ORF">FNJ47_14945</name>
</gene>
<organism evidence="3 4">
    <name type="scientific">Bradyrhizobium uaiense</name>
    <dbReference type="NCBI Taxonomy" id="2594946"/>
    <lineage>
        <taxon>Bacteria</taxon>
        <taxon>Pseudomonadati</taxon>
        <taxon>Pseudomonadota</taxon>
        <taxon>Alphaproteobacteria</taxon>
        <taxon>Hyphomicrobiales</taxon>
        <taxon>Nitrobacteraceae</taxon>
        <taxon>Bradyrhizobium</taxon>
    </lineage>
</organism>
<evidence type="ECO:0000313" key="4">
    <source>
        <dbReference type="Proteomes" id="UP000468531"/>
    </source>
</evidence>
<sequence>MKLVHFTIVAGIALSAPAISYAQVAGSTLLGVSVGELRDVTVGWSAKRQILGHTVYNNMDERVGSIDDIIVTTGKAVSYAIVNAGGFLAVAKHNVAIPVSQFQLNGDKLVLPGATRDALKAAPEFEYAN</sequence>
<dbReference type="AlphaFoldDB" id="A0A6P1BF65"/>
<feature type="signal peptide" evidence="1">
    <location>
        <begin position="1"/>
        <end position="22"/>
    </location>
</feature>
<dbReference type="RefSeq" id="WP_163154190.1">
    <property type="nucleotide sequence ID" value="NZ_VKHP01000050.1"/>
</dbReference>
<evidence type="ECO:0000259" key="2">
    <source>
        <dbReference type="Pfam" id="PF05239"/>
    </source>
</evidence>
<dbReference type="PANTHER" id="PTHR36505">
    <property type="entry name" value="BLR1072 PROTEIN"/>
    <property type="match status" value="1"/>
</dbReference>
<proteinExistence type="predicted"/>
<name>A0A6P1BF65_9BRAD</name>
<evidence type="ECO:0000313" key="3">
    <source>
        <dbReference type="EMBL" id="NEU97097.1"/>
    </source>
</evidence>
<dbReference type="PANTHER" id="PTHR36505:SF1">
    <property type="entry name" value="BLR1072 PROTEIN"/>
    <property type="match status" value="1"/>
</dbReference>